<keyword evidence="7" id="KW-1185">Reference proteome</keyword>
<dbReference type="GO" id="GO:0016020">
    <property type="term" value="C:membrane"/>
    <property type="evidence" value="ECO:0007669"/>
    <property type="project" value="UniProtKB-SubCell"/>
</dbReference>
<accession>A0AAD6GHM6</accession>
<dbReference type="InterPro" id="IPR050307">
    <property type="entry name" value="Sterol_Desaturase_Related"/>
</dbReference>
<protein>
    <recommendedName>
        <fullName evidence="5">Fatty acid hydroxylase domain-containing protein</fullName>
    </recommendedName>
</protein>
<feature type="domain" description="Fatty acid hydroxylase" evidence="5">
    <location>
        <begin position="22"/>
        <end position="161"/>
    </location>
</feature>
<dbReference type="EMBL" id="JAQIZZ010000003">
    <property type="protein sequence ID" value="KAJ5547242.1"/>
    <property type="molecule type" value="Genomic_DNA"/>
</dbReference>
<keyword evidence="3" id="KW-1133">Transmembrane helix</keyword>
<dbReference type="PANTHER" id="PTHR11863">
    <property type="entry name" value="STEROL DESATURASE"/>
    <property type="match status" value="1"/>
</dbReference>
<evidence type="ECO:0000256" key="3">
    <source>
        <dbReference type="ARBA" id="ARBA00022989"/>
    </source>
</evidence>
<reference evidence="6 7" key="1">
    <citation type="journal article" date="2023" name="IMA Fungus">
        <title>Comparative genomic study of the Penicillium genus elucidates a diverse pangenome and 15 lateral gene transfer events.</title>
        <authorList>
            <person name="Petersen C."/>
            <person name="Sorensen T."/>
            <person name="Nielsen M.R."/>
            <person name="Sondergaard T.E."/>
            <person name="Sorensen J.L."/>
            <person name="Fitzpatrick D.A."/>
            <person name="Frisvad J.C."/>
            <person name="Nielsen K.L."/>
        </authorList>
    </citation>
    <scope>NUCLEOTIDE SEQUENCE [LARGE SCALE GENOMIC DNA]</scope>
    <source>
        <strain evidence="6 7">IBT 35679</strain>
    </source>
</reference>
<gene>
    <name evidence="6" type="ORF">N7494_004827</name>
</gene>
<comment type="subcellular location">
    <subcellularLocation>
        <location evidence="1">Membrane</location>
    </subcellularLocation>
</comment>
<dbReference type="GO" id="GO:0005506">
    <property type="term" value="F:iron ion binding"/>
    <property type="evidence" value="ECO:0007669"/>
    <property type="project" value="InterPro"/>
</dbReference>
<keyword evidence="4" id="KW-0472">Membrane</keyword>
<evidence type="ECO:0000256" key="1">
    <source>
        <dbReference type="ARBA" id="ARBA00004370"/>
    </source>
</evidence>
<evidence type="ECO:0000256" key="2">
    <source>
        <dbReference type="ARBA" id="ARBA00022692"/>
    </source>
</evidence>
<dbReference type="GO" id="GO:0016491">
    <property type="term" value="F:oxidoreductase activity"/>
    <property type="evidence" value="ECO:0007669"/>
    <property type="project" value="InterPro"/>
</dbReference>
<evidence type="ECO:0000259" key="5">
    <source>
        <dbReference type="Pfam" id="PF04116"/>
    </source>
</evidence>
<evidence type="ECO:0000313" key="7">
    <source>
        <dbReference type="Proteomes" id="UP001220324"/>
    </source>
</evidence>
<dbReference type="Proteomes" id="UP001220324">
    <property type="component" value="Unassembled WGS sequence"/>
</dbReference>
<keyword evidence="2" id="KW-0812">Transmembrane</keyword>
<dbReference type="Pfam" id="PF04116">
    <property type="entry name" value="FA_hydroxylase"/>
    <property type="match status" value="1"/>
</dbReference>
<proteinExistence type="predicted"/>
<organism evidence="6 7">
    <name type="scientific">Penicillium frequentans</name>
    <dbReference type="NCBI Taxonomy" id="3151616"/>
    <lineage>
        <taxon>Eukaryota</taxon>
        <taxon>Fungi</taxon>
        <taxon>Dikarya</taxon>
        <taxon>Ascomycota</taxon>
        <taxon>Pezizomycotina</taxon>
        <taxon>Eurotiomycetes</taxon>
        <taxon>Eurotiomycetidae</taxon>
        <taxon>Eurotiales</taxon>
        <taxon>Aspergillaceae</taxon>
        <taxon>Penicillium</taxon>
    </lineage>
</organism>
<evidence type="ECO:0000256" key="4">
    <source>
        <dbReference type="ARBA" id="ARBA00023136"/>
    </source>
</evidence>
<comment type="caution">
    <text evidence="6">The sequence shown here is derived from an EMBL/GenBank/DDBJ whole genome shotgun (WGS) entry which is preliminary data.</text>
</comment>
<sequence length="184" mass="21738">MKLHHPFVGDILSSSLVCILSQLNFWYYIFHRSAHESEYLWKFHHLTKHPNTLLTAYADMVQEFFDIIATPLLAYGTMKLMGFPMGFYEWWICQACVVFTEVMGHSGLRMIRPAVSPWGWLLKLCDMQLVIEDHDLHHRKGWKNSHNYGKQTLVWDRLFNTSIPRIEGHRDNIDYVNLAEFPLL</sequence>
<name>A0AAD6GHM6_9EURO</name>
<evidence type="ECO:0000313" key="6">
    <source>
        <dbReference type="EMBL" id="KAJ5547242.1"/>
    </source>
</evidence>
<dbReference type="InterPro" id="IPR006694">
    <property type="entry name" value="Fatty_acid_hydroxylase"/>
</dbReference>
<dbReference type="GO" id="GO:0008610">
    <property type="term" value="P:lipid biosynthetic process"/>
    <property type="evidence" value="ECO:0007669"/>
    <property type="project" value="InterPro"/>
</dbReference>
<dbReference type="AlphaFoldDB" id="A0AAD6GHM6"/>